<evidence type="ECO:0000313" key="3">
    <source>
        <dbReference type="Proteomes" id="UP000594262"/>
    </source>
</evidence>
<name>A0A7M5V899_9CNID</name>
<dbReference type="Pfam" id="PF24764">
    <property type="entry name" value="rva_4"/>
    <property type="match status" value="1"/>
</dbReference>
<dbReference type="OrthoDB" id="5948209at2759"/>
<reference evidence="2" key="1">
    <citation type="submission" date="2021-01" db="UniProtKB">
        <authorList>
            <consortium name="EnsemblMetazoa"/>
        </authorList>
    </citation>
    <scope>IDENTIFICATION</scope>
</reference>
<dbReference type="AlphaFoldDB" id="A0A7M5V899"/>
<proteinExistence type="predicted"/>
<evidence type="ECO:0000313" key="2">
    <source>
        <dbReference type="EnsemblMetazoa" id="CLYHEMP009283.1"/>
    </source>
</evidence>
<dbReference type="Proteomes" id="UP000594262">
    <property type="component" value="Unplaced"/>
</dbReference>
<evidence type="ECO:0000259" key="1">
    <source>
        <dbReference type="Pfam" id="PF24764"/>
    </source>
</evidence>
<dbReference type="InterPro" id="IPR058913">
    <property type="entry name" value="Integrase_dom_put"/>
</dbReference>
<dbReference type="EnsemblMetazoa" id="CLYHEMT009283.1">
    <property type="protein sequence ID" value="CLYHEMP009283.1"/>
    <property type="gene ID" value="CLYHEMG009283"/>
</dbReference>
<keyword evidence="3" id="KW-1185">Reference proteome</keyword>
<accession>A0A7M5V899</accession>
<feature type="domain" description="Integrase core" evidence="1">
    <location>
        <begin position="154"/>
        <end position="340"/>
    </location>
</feature>
<sequence>MLHFNFYVSDLEMNRIRNADWKDDLLLKSRLDELVTRTYKRAEILVVVKKEFSQYSWSLSSLRDRLKHFTIKCTNTNANIDDVIEAVSNELEGPGSKLGYRSMSQKIREVHSLKVPRDMVYEVMKELDPEGLESRGGVGIPKRRRRNRRFISPGSNYCFSLDGHDKLCGYQKSTFPLCIYGGQDTFSGKIMFLKIWTSNNDPMVTGYHYLEYLIENKELPYSLRVDRGTETDTLTAIHCRLHELAGTHGDLDTIVEECVKYGPSTANKIERWWRELHHRLGTFFKEQLAYLLEYGHYDQTDQLDRDMLAFVYIPVIQRELDVFRETVWNHQRGRKQENKSLPTGIPEFIHEHPEEFESENFKTLLNDDQLTIVADETSVLDLPDYIEENRKQSFETILGVVDNIKPENASEEFIKLKRDYLAQFNELW</sequence>
<organism evidence="2 3">
    <name type="scientific">Clytia hemisphaerica</name>
    <dbReference type="NCBI Taxonomy" id="252671"/>
    <lineage>
        <taxon>Eukaryota</taxon>
        <taxon>Metazoa</taxon>
        <taxon>Cnidaria</taxon>
        <taxon>Hydrozoa</taxon>
        <taxon>Hydroidolina</taxon>
        <taxon>Leptothecata</taxon>
        <taxon>Obeliida</taxon>
        <taxon>Clytiidae</taxon>
        <taxon>Clytia</taxon>
    </lineage>
</organism>
<protein>
    <recommendedName>
        <fullName evidence="1">Integrase core domain-containing protein</fullName>
    </recommendedName>
</protein>
<dbReference type="PANTHER" id="PTHR46177">
    <property type="entry name" value="INTEGRASE CATALYTIC DOMAIN-CONTAINING PROTEIN"/>
    <property type="match status" value="1"/>
</dbReference>
<dbReference type="PANTHER" id="PTHR46177:SF1">
    <property type="entry name" value="INTEGRASE CATALYTIC DOMAIN-CONTAINING PROTEIN"/>
    <property type="match status" value="1"/>
</dbReference>